<feature type="region of interest" description="Disordered" evidence="6">
    <location>
        <begin position="425"/>
        <end position="544"/>
    </location>
</feature>
<dbReference type="Pfam" id="PF00573">
    <property type="entry name" value="Ribosomal_L4"/>
    <property type="match status" value="1"/>
</dbReference>
<dbReference type="InterPro" id="IPR002136">
    <property type="entry name" value="Ribosomal_uL4"/>
</dbReference>
<accession>A0A5J4WPF5</accession>
<dbReference type="GO" id="GO:0006412">
    <property type="term" value="P:translation"/>
    <property type="evidence" value="ECO:0007669"/>
    <property type="project" value="InterPro"/>
</dbReference>
<sequence>MSLTTVYNTDGKARDTTAVPSVIRYSPIRPDVVHFVHMNLAKNERQPYGRYYLAGHQHSAESWGTGRAVARVPRISGSGTSRNGQAAFANSARGGHMYSPLKVWRRWHRMVNVTQRRYAMCSAIAASSNPSLVLARGHKIDNVPELPLVVSDDVEQIKKTKEAVKVLAALKASDDVKHSAESKRIRCGSGKSRNRRYTQRRGVLIVHDQNEGLVNAFRNISGVDIANVNRLNIRDLAPGGHLGRFIIWTEGAYKKLDKLYGTRFRTALLKNQYKHPTPSVTNTDLSRIIHSPTVQSVFKTPGNKSKKIINVRRNLLIASKLSQNNARIKKLQKLRKESGDKKKEGEGEKIKKRRKAKKVYRNEVGDIVKKEDKLKSIKDKVDKARSEKEARKASKLKKIADEREKVKKAKEAKQAELALLEERRKAKKEKDLALKKAEPEVKPVEKKRDEKKIAEKKLKEKKRREEKLRQLILLKEKKAADKKKEEALAASKVVEKKEEPEAKPADKKGGDKKGGDKKEEKKDDKKDAKKDDKKPADKAKGGKK</sequence>
<protein>
    <recommendedName>
        <fullName evidence="4">Large ribosomal subunit protein uL4</fullName>
    </recommendedName>
    <alternativeName>
        <fullName evidence="5">60S ribosomal protein L4</fullName>
    </alternativeName>
</protein>
<organism evidence="8 9">
    <name type="scientific">Streblomastix strix</name>
    <dbReference type="NCBI Taxonomy" id="222440"/>
    <lineage>
        <taxon>Eukaryota</taxon>
        <taxon>Metamonada</taxon>
        <taxon>Preaxostyla</taxon>
        <taxon>Oxymonadida</taxon>
        <taxon>Streblomastigidae</taxon>
        <taxon>Streblomastix</taxon>
    </lineage>
</organism>
<proteinExistence type="inferred from homology"/>
<gene>
    <name evidence="8" type="ORF">EZS28_007651</name>
</gene>
<dbReference type="GO" id="GO:0005840">
    <property type="term" value="C:ribosome"/>
    <property type="evidence" value="ECO:0007669"/>
    <property type="project" value="UniProtKB-KW"/>
</dbReference>
<comment type="caution">
    <text evidence="8">The sequence shown here is derived from an EMBL/GenBank/DDBJ whole genome shotgun (WGS) entry which is preliminary data.</text>
</comment>
<evidence type="ECO:0000256" key="5">
    <source>
        <dbReference type="ARBA" id="ARBA00035353"/>
    </source>
</evidence>
<evidence type="ECO:0000313" key="9">
    <source>
        <dbReference type="Proteomes" id="UP000324800"/>
    </source>
</evidence>
<dbReference type="GO" id="GO:0003735">
    <property type="term" value="F:structural constituent of ribosome"/>
    <property type="evidence" value="ECO:0007669"/>
    <property type="project" value="InterPro"/>
</dbReference>
<dbReference type="OrthoDB" id="10259785at2759"/>
<feature type="region of interest" description="Disordered" evidence="6">
    <location>
        <begin position="333"/>
        <end position="356"/>
    </location>
</feature>
<comment type="similarity">
    <text evidence="1">Belongs to the universal ribosomal protein uL4 family.</text>
</comment>
<dbReference type="GO" id="GO:1990904">
    <property type="term" value="C:ribonucleoprotein complex"/>
    <property type="evidence" value="ECO:0007669"/>
    <property type="project" value="UniProtKB-KW"/>
</dbReference>
<evidence type="ECO:0000256" key="2">
    <source>
        <dbReference type="ARBA" id="ARBA00022980"/>
    </source>
</evidence>
<evidence type="ECO:0000256" key="3">
    <source>
        <dbReference type="ARBA" id="ARBA00023274"/>
    </source>
</evidence>
<dbReference type="EMBL" id="SNRW01001332">
    <property type="protein sequence ID" value="KAA6396821.1"/>
    <property type="molecule type" value="Genomic_DNA"/>
</dbReference>
<feature type="compositionally biased region" description="Basic and acidic residues" evidence="6">
    <location>
        <begin position="334"/>
        <end position="349"/>
    </location>
</feature>
<dbReference type="Gene3D" id="3.40.1370.10">
    <property type="match status" value="1"/>
</dbReference>
<dbReference type="InterPro" id="IPR025755">
    <property type="entry name" value="Ribos_uL4_C_dom"/>
</dbReference>
<dbReference type="FunFam" id="3.40.1370.10:FF:000011">
    <property type="entry name" value="50S ribosomal protein L4"/>
    <property type="match status" value="1"/>
</dbReference>
<evidence type="ECO:0000256" key="6">
    <source>
        <dbReference type="SAM" id="MobiDB-lite"/>
    </source>
</evidence>
<reference evidence="8 9" key="1">
    <citation type="submission" date="2019-03" db="EMBL/GenBank/DDBJ databases">
        <title>Single cell metagenomics reveals metabolic interactions within the superorganism composed of flagellate Streblomastix strix and complex community of Bacteroidetes bacteria on its surface.</title>
        <authorList>
            <person name="Treitli S.C."/>
            <person name="Kolisko M."/>
            <person name="Husnik F."/>
            <person name="Keeling P."/>
            <person name="Hampl V."/>
        </authorList>
    </citation>
    <scope>NUCLEOTIDE SEQUENCE [LARGE SCALE GENOMIC DNA]</scope>
    <source>
        <strain evidence="8">ST1C</strain>
    </source>
</reference>
<dbReference type="AlphaFoldDB" id="A0A5J4WPF5"/>
<keyword evidence="2 8" id="KW-0689">Ribosomal protein</keyword>
<dbReference type="Proteomes" id="UP000324800">
    <property type="component" value="Unassembled WGS sequence"/>
</dbReference>
<keyword evidence="3" id="KW-0687">Ribonucleoprotein</keyword>
<evidence type="ECO:0000256" key="4">
    <source>
        <dbReference type="ARBA" id="ARBA00035244"/>
    </source>
</evidence>
<name>A0A5J4WPF5_9EUKA</name>
<dbReference type="PANTHER" id="PTHR19431">
    <property type="entry name" value="60S RIBOSOMAL PROTEIN L4"/>
    <property type="match status" value="1"/>
</dbReference>
<evidence type="ECO:0000313" key="8">
    <source>
        <dbReference type="EMBL" id="KAA6396821.1"/>
    </source>
</evidence>
<evidence type="ECO:0000259" key="7">
    <source>
        <dbReference type="Pfam" id="PF14374"/>
    </source>
</evidence>
<dbReference type="InterPro" id="IPR045240">
    <property type="entry name" value="Ribosomal_uL4_euk/arch"/>
</dbReference>
<feature type="domain" description="Large ribosomal subunit protein uL4 C-terminal" evidence="7">
    <location>
        <begin position="272"/>
        <end position="314"/>
    </location>
</feature>
<evidence type="ECO:0000256" key="1">
    <source>
        <dbReference type="ARBA" id="ARBA00010528"/>
    </source>
</evidence>
<dbReference type="InterPro" id="IPR023574">
    <property type="entry name" value="Ribosomal_uL4_dom_sf"/>
</dbReference>
<dbReference type="Pfam" id="PF14374">
    <property type="entry name" value="Ribos_L4_asso_C"/>
    <property type="match status" value="1"/>
</dbReference>
<dbReference type="SUPFAM" id="SSF52166">
    <property type="entry name" value="Ribosomal protein L4"/>
    <property type="match status" value="1"/>
</dbReference>